<keyword evidence="1" id="KW-0418">Kinase</keyword>
<dbReference type="GO" id="GO:0016301">
    <property type="term" value="F:kinase activity"/>
    <property type="evidence" value="ECO:0007669"/>
    <property type="project" value="UniProtKB-KW"/>
</dbReference>
<reference evidence="1" key="1">
    <citation type="submission" date="2003-10" db="EMBL/GenBank/DDBJ databases">
        <title>The parasitic copepod Sinergasilus major infection-induced genes in the grass carp Ctenopharyngodon idellus with report of two novel genes in fish.</title>
        <authorList>
            <person name="Chang M.X."/>
            <person name="Nie P."/>
        </authorList>
    </citation>
    <scope>NUCLEOTIDE SEQUENCE</scope>
    <source>
        <tissue evidence="1">Mixed gills and liver</tissue>
    </source>
</reference>
<accession>Q6T3V2</accession>
<sequence>QAMELLGSGGSRMSVTRLFLYASAKAAAPQSTGVTLHGIDKRFRSTSSMSSYSELTFQLTNLQLTENENRSVHLCSVCLFGNTKHVIRHQRFLTLLHFYHMDPRRQQSKALKQTLLMEVYMGRTNHTSFNKTEDEWLQDNTQNRHSSRVKKKTSYLNDKVMKTGKQPVKQSTPMRCTLMFVKKLPLYYRISKMQQHMKKDELTIFLKRKNIYKQPCPAGTRKYTCVNVQEKRNSTHNRKDCNTWNDKTLSVSYYYSTV</sequence>
<name>Q6T3V2_CTEID</name>
<protein>
    <submittedName>
        <fullName evidence="1">Branched chain alpha-ketoacid dehydrogenase kinase</fullName>
    </submittedName>
</protein>
<keyword evidence="1" id="KW-0808">Transferase</keyword>
<organism evidence="1">
    <name type="scientific">Ctenopharyngodon idella</name>
    <name type="common">Grass carp</name>
    <name type="synonym">Leuciscus idella</name>
    <dbReference type="NCBI Taxonomy" id="7959"/>
    <lineage>
        <taxon>Eukaryota</taxon>
        <taxon>Metazoa</taxon>
        <taxon>Chordata</taxon>
        <taxon>Craniata</taxon>
        <taxon>Vertebrata</taxon>
        <taxon>Euteleostomi</taxon>
        <taxon>Actinopterygii</taxon>
        <taxon>Neopterygii</taxon>
        <taxon>Teleostei</taxon>
        <taxon>Ostariophysi</taxon>
        <taxon>Cypriniformes</taxon>
        <taxon>Xenocyprididae</taxon>
        <taxon>Xenocypridinae</taxon>
        <taxon>Ctenopharyngodon</taxon>
    </lineage>
</organism>
<dbReference type="AlphaFoldDB" id="Q6T3V2"/>
<feature type="non-terminal residue" evidence="1">
    <location>
        <position position="1"/>
    </location>
</feature>
<dbReference type="EMBL" id="AY437847">
    <property type="protein sequence ID" value="AAS57932.1"/>
    <property type="molecule type" value="mRNA"/>
</dbReference>
<proteinExistence type="evidence at transcript level"/>
<evidence type="ECO:0000313" key="1">
    <source>
        <dbReference type="EMBL" id="AAS57932.1"/>
    </source>
</evidence>